<keyword evidence="9 12" id="KW-0472">Membrane</keyword>
<evidence type="ECO:0000256" key="11">
    <source>
        <dbReference type="RuleBase" id="RU362091"/>
    </source>
</evidence>
<feature type="transmembrane region" description="Helical" evidence="12">
    <location>
        <begin position="31"/>
        <end position="51"/>
    </location>
</feature>
<dbReference type="GO" id="GO:0015293">
    <property type="term" value="F:symporter activity"/>
    <property type="evidence" value="ECO:0007669"/>
    <property type="project" value="TreeGrafter"/>
</dbReference>
<dbReference type="Pfam" id="PF00474">
    <property type="entry name" value="SSF"/>
    <property type="match status" value="1"/>
</dbReference>
<feature type="transmembrane region" description="Helical" evidence="12">
    <location>
        <begin position="465"/>
        <end position="481"/>
    </location>
</feature>
<keyword evidence="3" id="KW-0813">Transport</keyword>
<feature type="transmembrane region" description="Helical" evidence="12">
    <location>
        <begin position="213"/>
        <end position="232"/>
    </location>
</feature>
<feature type="transmembrane region" description="Helical" evidence="12">
    <location>
        <begin position="148"/>
        <end position="170"/>
    </location>
</feature>
<keyword evidence="4" id="KW-1003">Cell membrane</keyword>
<evidence type="ECO:0000256" key="6">
    <source>
        <dbReference type="ARBA" id="ARBA00022989"/>
    </source>
</evidence>
<evidence type="ECO:0000256" key="5">
    <source>
        <dbReference type="ARBA" id="ARBA00022692"/>
    </source>
</evidence>
<gene>
    <name evidence="14" type="primary">LOC107273651</name>
</gene>
<accession>A0AAJ7FTJ0</accession>
<keyword evidence="6 12" id="KW-1133">Transmembrane helix</keyword>
<comment type="similarity">
    <text evidence="2 11">Belongs to the sodium:solute symporter (SSF) (TC 2.A.21) family.</text>
</comment>
<evidence type="ECO:0000313" key="13">
    <source>
        <dbReference type="Proteomes" id="UP000694920"/>
    </source>
</evidence>
<evidence type="ECO:0000256" key="12">
    <source>
        <dbReference type="SAM" id="Phobius"/>
    </source>
</evidence>
<dbReference type="RefSeq" id="XP_015607552.1">
    <property type="nucleotide sequence ID" value="XM_015752066.2"/>
</dbReference>
<keyword evidence="10" id="KW-0739">Sodium transport</keyword>
<evidence type="ECO:0000256" key="1">
    <source>
        <dbReference type="ARBA" id="ARBA00004651"/>
    </source>
</evidence>
<dbReference type="KEGG" id="ccin:107273651"/>
<evidence type="ECO:0000256" key="4">
    <source>
        <dbReference type="ARBA" id="ARBA00022475"/>
    </source>
</evidence>
<keyword evidence="5 12" id="KW-0812">Transmembrane</keyword>
<feature type="transmembrane region" description="Helical" evidence="12">
    <location>
        <begin position="432"/>
        <end position="453"/>
    </location>
</feature>
<dbReference type="GO" id="GO:0005886">
    <property type="term" value="C:plasma membrane"/>
    <property type="evidence" value="ECO:0007669"/>
    <property type="project" value="UniProtKB-SubCell"/>
</dbReference>
<feature type="transmembrane region" description="Helical" evidence="12">
    <location>
        <begin position="72"/>
        <end position="93"/>
    </location>
</feature>
<dbReference type="Gene3D" id="1.20.1730.10">
    <property type="entry name" value="Sodium/glucose cotransporter"/>
    <property type="match status" value="1"/>
</dbReference>
<organism evidence="13 14">
    <name type="scientific">Cephus cinctus</name>
    <name type="common">Wheat stem sawfly</name>
    <dbReference type="NCBI Taxonomy" id="211228"/>
    <lineage>
        <taxon>Eukaryota</taxon>
        <taxon>Metazoa</taxon>
        <taxon>Ecdysozoa</taxon>
        <taxon>Arthropoda</taxon>
        <taxon>Hexapoda</taxon>
        <taxon>Insecta</taxon>
        <taxon>Pterygota</taxon>
        <taxon>Neoptera</taxon>
        <taxon>Endopterygota</taxon>
        <taxon>Hymenoptera</taxon>
        <taxon>Cephoidea</taxon>
        <taxon>Cephidae</taxon>
        <taxon>Cephus</taxon>
    </lineage>
</organism>
<evidence type="ECO:0000256" key="3">
    <source>
        <dbReference type="ARBA" id="ARBA00022448"/>
    </source>
</evidence>
<keyword evidence="13" id="KW-1185">Reference proteome</keyword>
<dbReference type="PANTHER" id="PTHR42985:SF40">
    <property type="entry name" value="LD47995P-RELATED"/>
    <property type="match status" value="1"/>
</dbReference>
<proteinExistence type="inferred from homology"/>
<feature type="transmembrane region" description="Helical" evidence="12">
    <location>
        <begin position="359"/>
        <end position="384"/>
    </location>
</feature>
<protein>
    <submittedName>
        <fullName evidence="14">Sodium-dependent multivitamin transporter isoform X1</fullName>
    </submittedName>
</protein>
<dbReference type="CDD" id="cd11492">
    <property type="entry name" value="SLC5sbd_NIS-SMVT"/>
    <property type="match status" value="1"/>
</dbReference>
<feature type="transmembrane region" description="Helical" evidence="12">
    <location>
        <begin position="405"/>
        <end position="426"/>
    </location>
</feature>
<reference evidence="14" key="1">
    <citation type="submission" date="2025-08" db="UniProtKB">
        <authorList>
            <consortium name="RefSeq"/>
        </authorList>
    </citation>
    <scope>IDENTIFICATION</scope>
</reference>
<keyword evidence="7" id="KW-0915">Sodium</keyword>
<feature type="transmembrane region" description="Helical" evidence="12">
    <location>
        <begin position="299"/>
        <end position="322"/>
    </location>
</feature>
<dbReference type="Proteomes" id="UP000694920">
    <property type="component" value="Unplaced"/>
</dbReference>
<evidence type="ECO:0000256" key="9">
    <source>
        <dbReference type="ARBA" id="ARBA00023136"/>
    </source>
</evidence>
<dbReference type="GO" id="GO:0006814">
    <property type="term" value="P:sodium ion transport"/>
    <property type="evidence" value="ECO:0007669"/>
    <property type="project" value="UniProtKB-KW"/>
</dbReference>
<dbReference type="InterPro" id="IPR001734">
    <property type="entry name" value="Na/solute_symporter"/>
</dbReference>
<dbReference type="InterPro" id="IPR051163">
    <property type="entry name" value="Sodium:Solute_Symporter_SSF"/>
</dbReference>
<name>A0AAJ7FTJ0_CEPCN</name>
<feature type="transmembrane region" description="Helical" evidence="12">
    <location>
        <begin position="105"/>
        <end position="127"/>
    </location>
</feature>
<dbReference type="AlphaFoldDB" id="A0AAJ7FTJ0"/>
<evidence type="ECO:0000313" key="14">
    <source>
        <dbReference type="RefSeq" id="XP_015607552.1"/>
    </source>
</evidence>
<feature type="transmembrane region" description="Helical" evidence="12">
    <location>
        <begin position="260"/>
        <end position="278"/>
    </location>
</feature>
<evidence type="ECO:0000256" key="8">
    <source>
        <dbReference type="ARBA" id="ARBA00023065"/>
    </source>
</evidence>
<dbReference type="InterPro" id="IPR038377">
    <property type="entry name" value="Na/Glc_symporter_sf"/>
</dbReference>
<dbReference type="GeneID" id="107273651"/>
<comment type="subcellular location">
    <subcellularLocation>
        <location evidence="1">Cell membrane</location>
        <topology evidence="1">Multi-pass membrane protein</topology>
    </subcellularLocation>
</comment>
<dbReference type="NCBIfam" id="TIGR00813">
    <property type="entry name" value="sss"/>
    <property type="match status" value="1"/>
</dbReference>
<keyword evidence="8" id="KW-0406">Ion transport</keyword>
<feature type="transmembrane region" description="Helical" evidence="12">
    <location>
        <begin position="182"/>
        <end position="201"/>
    </location>
</feature>
<sequence>MKNWRSQLRVCRGVKGEKKKRIEEMSSTLVIADYVVIVMMLLVSSGIGVYYRITGGRQRTTEEYFAANRSMSVTTVAIALMASYLSAISLLGVSSENYVYGTQYAVVNIGYGLATPVVAHLYLPVFFKLQATSAFEYLQLRFGSVARLAASLAFFTQLLLYTGVVLYAPALALEATTGLSSTASILGIGLICTFYSTLGGIKAVLVTDVFQSLLMLVAVLTIIVTAAIHAGGLDRIWDTAYDGSRVEFTSLSLDPTVRHTWWSLVIGGFFTYLSLFGANQVQVQRMLTVKNLRSAQKAIWWSWPLASVMSLVSCFSGLAIYARYKDCDPLSSGRITSNDQLMPLFVMDTLSRYPGIPGLFIAGIFSAGLSTVSATLNSLAVVVLEDYAKPLCKMRGSEISSNVSTLASKIIAIVVGLLCITMAFFAQYLGGVLQAALTIFAVVGGPVLGLFTLGMCTRYATQRGAVTGLLIGLAFSMWIGFGQPKPSPPRLPVSTAGCNETYVSDGATANFERAQSTGDSTYFYLYRISYMWYCPLGFIVCILFGLLGSGLFRLIFKENNENLHPNLYMSVGTSRQAEVLGRSDEVECKNET</sequence>
<dbReference type="PANTHER" id="PTHR42985">
    <property type="entry name" value="SODIUM-COUPLED MONOCARBOXYLATE TRANSPORTER"/>
    <property type="match status" value="1"/>
</dbReference>
<evidence type="ECO:0000256" key="2">
    <source>
        <dbReference type="ARBA" id="ARBA00006434"/>
    </source>
</evidence>
<evidence type="ECO:0000256" key="10">
    <source>
        <dbReference type="ARBA" id="ARBA00023201"/>
    </source>
</evidence>
<evidence type="ECO:0000256" key="7">
    <source>
        <dbReference type="ARBA" id="ARBA00023053"/>
    </source>
</evidence>
<dbReference type="PROSITE" id="PS50283">
    <property type="entry name" value="NA_SOLUT_SYMP_3"/>
    <property type="match status" value="1"/>
</dbReference>
<feature type="transmembrane region" description="Helical" evidence="12">
    <location>
        <begin position="530"/>
        <end position="556"/>
    </location>
</feature>